<organism evidence="13 14">
    <name type="scientific">Rhodocista pekingensis</name>
    <dbReference type="NCBI Taxonomy" id="201185"/>
    <lineage>
        <taxon>Bacteria</taxon>
        <taxon>Pseudomonadati</taxon>
        <taxon>Pseudomonadota</taxon>
        <taxon>Alphaproteobacteria</taxon>
        <taxon>Rhodospirillales</taxon>
        <taxon>Azospirillaceae</taxon>
        <taxon>Rhodocista</taxon>
    </lineage>
</organism>
<dbReference type="SUPFAM" id="SSF55874">
    <property type="entry name" value="ATPase domain of HSP90 chaperone/DNA topoisomerase II/histidine kinase"/>
    <property type="match status" value="1"/>
</dbReference>
<dbReference type="Pfam" id="PF13426">
    <property type="entry name" value="PAS_9"/>
    <property type="match status" value="1"/>
</dbReference>
<dbReference type="SUPFAM" id="SSF55785">
    <property type="entry name" value="PYP-like sensor domain (PAS domain)"/>
    <property type="match status" value="1"/>
</dbReference>
<evidence type="ECO:0000256" key="9">
    <source>
        <dbReference type="SAM" id="Phobius"/>
    </source>
</evidence>
<dbReference type="NCBIfam" id="TIGR00229">
    <property type="entry name" value="sensory_box"/>
    <property type="match status" value="1"/>
</dbReference>
<dbReference type="SUPFAM" id="SSF47384">
    <property type="entry name" value="Homodimeric domain of signal transducing histidine kinase"/>
    <property type="match status" value="1"/>
</dbReference>
<dbReference type="Pfam" id="PF00512">
    <property type="entry name" value="HisKA"/>
    <property type="match status" value="1"/>
</dbReference>
<dbReference type="InterPro" id="IPR003594">
    <property type="entry name" value="HATPase_dom"/>
</dbReference>
<feature type="transmembrane region" description="Helical" evidence="9">
    <location>
        <begin position="20"/>
        <end position="40"/>
    </location>
</feature>
<dbReference type="CDD" id="cd00082">
    <property type="entry name" value="HisKA"/>
    <property type="match status" value="1"/>
</dbReference>
<dbReference type="PRINTS" id="PR00344">
    <property type="entry name" value="BCTRLSENSOR"/>
</dbReference>
<evidence type="ECO:0000259" key="10">
    <source>
        <dbReference type="PROSITE" id="PS50109"/>
    </source>
</evidence>
<dbReference type="Pfam" id="PF02518">
    <property type="entry name" value="HATPase_c"/>
    <property type="match status" value="1"/>
</dbReference>
<keyword evidence="6 9" id="KW-1133">Transmembrane helix</keyword>
<dbReference type="Pfam" id="PF00072">
    <property type="entry name" value="Response_reg"/>
    <property type="match status" value="1"/>
</dbReference>
<keyword evidence="7 9" id="KW-0472">Membrane</keyword>
<dbReference type="SMART" id="SM00091">
    <property type="entry name" value="PAS"/>
    <property type="match status" value="1"/>
</dbReference>
<dbReference type="PANTHER" id="PTHR43065:SF42">
    <property type="entry name" value="TWO-COMPONENT SENSOR PPRA"/>
    <property type="match status" value="1"/>
</dbReference>
<dbReference type="InterPro" id="IPR001789">
    <property type="entry name" value="Sig_transdc_resp-reg_receiver"/>
</dbReference>
<dbReference type="InterPro" id="IPR005467">
    <property type="entry name" value="His_kinase_dom"/>
</dbReference>
<dbReference type="InterPro" id="IPR036097">
    <property type="entry name" value="HisK_dim/P_sf"/>
</dbReference>
<dbReference type="Pfam" id="PF13675">
    <property type="entry name" value="PilJ"/>
    <property type="match status" value="1"/>
</dbReference>
<dbReference type="CDD" id="cd00130">
    <property type="entry name" value="PAS"/>
    <property type="match status" value="1"/>
</dbReference>
<protein>
    <recommendedName>
        <fullName evidence="3">histidine kinase</fullName>
        <ecNumber evidence="3">2.7.13.3</ecNumber>
    </recommendedName>
</protein>
<evidence type="ECO:0000256" key="2">
    <source>
        <dbReference type="ARBA" id="ARBA00004141"/>
    </source>
</evidence>
<evidence type="ECO:0000256" key="4">
    <source>
        <dbReference type="ARBA" id="ARBA00022553"/>
    </source>
</evidence>
<dbReference type="CDD" id="cd00156">
    <property type="entry name" value="REC"/>
    <property type="match status" value="1"/>
</dbReference>
<dbReference type="InterPro" id="IPR029095">
    <property type="entry name" value="NarX-like_N"/>
</dbReference>
<dbReference type="Proteomes" id="UP001596456">
    <property type="component" value="Unassembled WGS sequence"/>
</dbReference>
<feature type="domain" description="PAS" evidence="12">
    <location>
        <begin position="259"/>
        <end position="304"/>
    </location>
</feature>
<evidence type="ECO:0000313" key="13">
    <source>
        <dbReference type="EMBL" id="MFC7335505.1"/>
    </source>
</evidence>
<dbReference type="Gene3D" id="3.40.50.2300">
    <property type="match status" value="1"/>
</dbReference>
<evidence type="ECO:0000256" key="5">
    <source>
        <dbReference type="ARBA" id="ARBA00022692"/>
    </source>
</evidence>
<dbReference type="EMBL" id="JBHTCM010000040">
    <property type="protein sequence ID" value="MFC7335505.1"/>
    <property type="molecule type" value="Genomic_DNA"/>
</dbReference>
<comment type="subcellular location">
    <subcellularLocation>
        <location evidence="2">Membrane</location>
        <topology evidence="2">Multi-pass membrane protein</topology>
    </subcellularLocation>
</comment>
<evidence type="ECO:0000256" key="8">
    <source>
        <dbReference type="PROSITE-ProRule" id="PRU00169"/>
    </source>
</evidence>
<evidence type="ECO:0000256" key="7">
    <source>
        <dbReference type="ARBA" id="ARBA00023136"/>
    </source>
</evidence>
<evidence type="ECO:0000313" key="14">
    <source>
        <dbReference type="Proteomes" id="UP001596456"/>
    </source>
</evidence>
<dbReference type="GO" id="GO:0005524">
    <property type="term" value="F:ATP binding"/>
    <property type="evidence" value="ECO:0007669"/>
    <property type="project" value="UniProtKB-KW"/>
</dbReference>
<dbReference type="SMART" id="SM00448">
    <property type="entry name" value="REC"/>
    <property type="match status" value="1"/>
</dbReference>
<dbReference type="PROSITE" id="PS50112">
    <property type="entry name" value="PAS"/>
    <property type="match status" value="1"/>
</dbReference>
<dbReference type="InterPro" id="IPR004358">
    <property type="entry name" value="Sig_transdc_His_kin-like_C"/>
</dbReference>
<gene>
    <name evidence="13" type="ORF">ACFQPS_20245</name>
</gene>
<dbReference type="SMART" id="SM00387">
    <property type="entry name" value="HATPase_c"/>
    <property type="match status" value="1"/>
</dbReference>
<evidence type="ECO:0000259" key="11">
    <source>
        <dbReference type="PROSITE" id="PS50110"/>
    </source>
</evidence>
<dbReference type="RefSeq" id="WP_377361183.1">
    <property type="nucleotide sequence ID" value="NZ_JBHTCM010000040.1"/>
</dbReference>
<sequence>MSAIPSSPTGLEEVRLSSAALARRLTLLYVPALVLLALLASTKFITTSLVVEAQEIFAEVINSAGRQRMKSQRLLVLVHDYLDAPDEATRSDRRAAVEDLIDRMLAAHDRLLGLSLPLAPLVEPSTDLERLYRQPPHALDLRLHGYIDRARALLDLPAGSVGPDDPAWEDLRQTGTGPLLEALEAAVQLYEDEAERNLAVVRQVELAVWLVTLVLLLVLAVAVFRPMVGLVRRNTAASEQVETRLLSESARQSQDIADEKSRNAAILDTVPDAILTLDQEGRITSANRATETMFGWDAAALDGQPFSVLIAGGPAEDAGEAGPPPDDLLRAGGGVRRLPRELEGRRRNGTPFPVDLTVTAARLGGRPVHIAMLRDLTLRRAGEEREAALRGQLQQADKLRTVGTLAGGIAHDFNNVLTPILGYADLLLSSLPEGSQDREDVEVIHRAARRARDIVAQMLAFSRPGSEALGPVPVAEAVAESVKLLRSSLPSTVRLTVAPVPPDLRVRGDAGRLQQVLVNLIKNAADALQEQGGHIAVTVGIVLRPEAGTADGVADGVAGERRCAAISVADDGPGMPESVRSRVFEPFFTTKPAGRGTGLGLSVAYGIASAWGGDIAVRSVPGEGTTFTVHLPLAGDDGTATVAGEEGTTPAFRGAALVVDDDPDVRIVACRLLRRLGLEVAAAADIGEALADLDRRGLPPDLLLTDHSMPGGSVRQLIAAARAAGVPRVIQMSGFDLGVEAGQIGADVFVRKPLALASLADALIRAGVMPQETIRHNPT</sequence>
<comment type="catalytic activity">
    <reaction evidence="1">
        <text>ATP + protein L-histidine = ADP + protein N-phospho-L-histidine.</text>
        <dbReference type="EC" id="2.7.13.3"/>
    </reaction>
</comment>
<dbReference type="PROSITE" id="PS50109">
    <property type="entry name" value="HIS_KIN"/>
    <property type="match status" value="1"/>
</dbReference>
<dbReference type="Gene3D" id="3.30.565.10">
    <property type="entry name" value="Histidine kinase-like ATPase, C-terminal domain"/>
    <property type="match status" value="1"/>
</dbReference>
<dbReference type="SMART" id="SM00388">
    <property type="entry name" value="HisKA"/>
    <property type="match status" value="1"/>
</dbReference>
<reference evidence="14" key="1">
    <citation type="journal article" date="2019" name="Int. J. Syst. Evol. Microbiol.">
        <title>The Global Catalogue of Microorganisms (GCM) 10K type strain sequencing project: providing services to taxonomists for standard genome sequencing and annotation.</title>
        <authorList>
            <consortium name="The Broad Institute Genomics Platform"/>
            <consortium name="The Broad Institute Genome Sequencing Center for Infectious Disease"/>
            <person name="Wu L."/>
            <person name="Ma J."/>
        </authorList>
    </citation>
    <scope>NUCLEOTIDE SEQUENCE [LARGE SCALE GENOMIC DNA]</scope>
    <source>
        <strain evidence="14">CGMCC 1.16275</strain>
    </source>
</reference>
<keyword evidence="4 8" id="KW-0597">Phosphoprotein</keyword>
<proteinExistence type="predicted"/>
<dbReference type="InterPro" id="IPR011006">
    <property type="entry name" value="CheY-like_superfamily"/>
</dbReference>
<dbReference type="InterPro" id="IPR000014">
    <property type="entry name" value="PAS"/>
</dbReference>
<keyword evidence="13" id="KW-0547">Nucleotide-binding</keyword>
<keyword evidence="5 9" id="KW-0812">Transmembrane</keyword>
<dbReference type="InterPro" id="IPR035965">
    <property type="entry name" value="PAS-like_dom_sf"/>
</dbReference>
<evidence type="ECO:0000259" key="12">
    <source>
        <dbReference type="PROSITE" id="PS50112"/>
    </source>
</evidence>
<feature type="modified residue" description="4-aspartylphosphate" evidence="8">
    <location>
        <position position="706"/>
    </location>
</feature>
<dbReference type="EC" id="2.7.13.3" evidence="3"/>
<evidence type="ECO:0000256" key="6">
    <source>
        <dbReference type="ARBA" id="ARBA00022989"/>
    </source>
</evidence>
<name>A0ABW2L2R3_9PROT</name>
<evidence type="ECO:0000256" key="3">
    <source>
        <dbReference type="ARBA" id="ARBA00012438"/>
    </source>
</evidence>
<dbReference type="Gene3D" id="1.10.287.130">
    <property type="match status" value="1"/>
</dbReference>
<dbReference type="PANTHER" id="PTHR43065">
    <property type="entry name" value="SENSOR HISTIDINE KINASE"/>
    <property type="match status" value="1"/>
</dbReference>
<keyword evidence="13" id="KW-0067">ATP-binding</keyword>
<feature type="transmembrane region" description="Helical" evidence="9">
    <location>
        <begin position="206"/>
        <end position="224"/>
    </location>
</feature>
<dbReference type="PROSITE" id="PS50110">
    <property type="entry name" value="RESPONSE_REGULATORY"/>
    <property type="match status" value="1"/>
</dbReference>
<accession>A0ABW2L2R3</accession>
<feature type="domain" description="Response regulatory" evidence="11">
    <location>
        <begin position="655"/>
        <end position="767"/>
    </location>
</feature>
<dbReference type="InterPro" id="IPR036890">
    <property type="entry name" value="HATPase_C_sf"/>
</dbReference>
<comment type="caution">
    <text evidence="13">The sequence shown here is derived from an EMBL/GenBank/DDBJ whole genome shotgun (WGS) entry which is preliminary data.</text>
</comment>
<feature type="domain" description="Histidine kinase" evidence="10">
    <location>
        <begin position="408"/>
        <end position="635"/>
    </location>
</feature>
<dbReference type="InterPro" id="IPR003661">
    <property type="entry name" value="HisK_dim/P_dom"/>
</dbReference>
<evidence type="ECO:0000256" key="1">
    <source>
        <dbReference type="ARBA" id="ARBA00000085"/>
    </source>
</evidence>
<dbReference type="Gene3D" id="3.30.450.20">
    <property type="entry name" value="PAS domain"/>
    <property type="match status" value="1"/>
</dbReference>
<keyword evidence="14" id="KW-1185">Reference proteome</keyword>
<dbReference type="SUPFAM" id="SSF52172">
    <property type="entry name" value="CheY-like"/>
    <property type="match status" value="1"/>
</dbReference>